<reference evidence="1" key="1">
    <citation type="submission" date="2018-10" db="EMBL/GenBank/DDBJ databases">
        <title>Effector identification in a new, highly contiguous assembly of the strawberry crown rot pathogen Phytophthora cactorum.</title>
        <authorList>
            <person name="Armitage A.D."/>
            <person name="Nellist C.F."/>
            <person name="Bates H."/>
            <person name="Vickerstaff R.J."/>
            <person name="Harrison R.J."/>
        </authorList>
    </citation>
    <scope>NUCLEOTIDE SEQUENCE</scope>
    <source>
        <strain evidence="1">4040</strain>
    </source>
</reference>
<proteinExistence type="predicted"/>
<protein>
    <submittedName>
        <fullName evidence="1">Uncharacterized protein</fullName>
    </submittedName>
</protein>
<evidence type="ECO:0000313" key="1">
    <source>
        <dbReference type="EMBL" id="KAG2935111.1"/>
    </source>
</evidence>
<dbReference type="AlphaFoldDB" id="A0A8T1D5H5"/>
<comment type="caution">
    <text evidence="1">The sequence shown here is derived from an EMBL/GenBank/DDBJ whole genome shotgun (WGS) entry which is preliminary data.</text>
</comment>
<organism evidence="1 2">
    <name type="scientific">Phytophthora cactorum</name>
    <dbReference type="NCBI Taxonomy" id="29920"/>
    <lineage>
        <taxon>Eukaryota</taxon>
        <taxon>Sar</taxon>
        <taxon>Stramenopiles</taxon>
        <taxon>Oomycota</taxon>
        <taxon>Peronosporomycetes</taxon>
        <taxon>Peronosporales</taxon>
        <taxon>Peronosporaceae</taxon>
        <taxon>Phytophthora</taxon>
    </lineage>
</organism>
<dbReference type="Proteomes" id="UP000736787">
    <property type="component" value="Unassembled WGS sequence"/>
</dbReference>
<gene>
    <name evidence="1" type="ORF">PC117_g12476</name>
</gene>
<sequence>MEFDSSFATGSGSPANLELAVNTRCVHWRAGT</sequence>
<name>A0A8T1D5H5_9STRA</name>
<accession>A0A8T1D5H5</accession>
<evidence type="ECO:0000313" key="2">
    <source>
        <dbReference type="Proteomes" id="UP000736787"/>
    </source>
</evidence>
<dbReference type="EMBL" id="RCMK01000343">
    <property type="protein sequence ID" value="KAG2935111.1"/>
    <property type="molecule type" value="Genomic_DNA"/>
</dbReference>